<sequence>MENIKAAIEGNEEVFNHLYRQYHPIVYKLSKKYYLKGYDNEDWLQEGRISFYHSLKNYQPDRKVTIGKFFKLNFENHIRSLVRKQCAYKRTADTMAVSLEQKLENQEGEWASYLGVENLNSLDYMIMREKLEAFPMTLSSFECTIFSEYMNGRELSTIAEDQPEMLNTRSAYDRAKRKLKDILVE</sequence>
<dbReference type="InterPro" id="IPR013325">
    <property type="entry name" value="RNA_pol_sigma_r2"/>
</dbReference>
<dbReference type="GeneID" id="57042606"/>
<proteinExistence type="predicted"/>
<dbReference type="GO" id="GO:0006352">
    <property type="term" value="P:DNA-templated transcription initiation"/>
    <property type="evidence" value="ECO:0007669"/>
    <property type="project" value="InterPro"/>
</dbReference>
<dbReference type="GO" id="GO:0000428">
    <property type="term" value="C:DNA-directed RNA polymerase complex"/>
    <property type="evidence" value="ECO:0007669"/>
    <property type="project" value="UniProtKB-KW"/>
</dbReference>
<dbReference type="Proteomes" id="UP000269226">
    <property type="component" value="Chromosome"/>
</dbReference>
<dbReference type="Pfam" id="PF04542">
    <property type="entry name" value="Sigma70_r2"/>
    <property type="match status" value="1"/>
</dbReference>
<dbReference type="SUPFAM" id="SSF88946">
    <property type="entry name" value="Sigma2 domain of RNA polymerase sigma factors"/>
    <property type="match status" value="1"/>
</dbReference>
<accession>A0A2Z5Y068</accession>
<evidence type="ECO:0000313" key="2">
    <source>
        <dbReference type="EMBL" id="BBC60208.1"/>
    </source>
</evidence>
<dbReference type="InterPro" id="IPR007627">
    <property type="entry name" value="RNA_pol_sigma70_r2"/>
</dbReference>
<organism evidence="2 3">
    <name type="scientific">Melissococcus plutonius</name>
    <dbReference type="NCBI Taxonomy" id="33970"/>
    <lineage>
        <taxon>Bacteria</taxon>
        <taxon>Bacillati</taxon>
        <taxon>Bacillota</taxon>
        <taxon>Bacilli</taxon>
        <taxon>Lactobacillales</taxon>
        <taxon>Enterococcaceae</taxon>
        <taxon>Melissococcus</taxon>
    </lineage>
</organism>
<feature type="domain" description="RNA polymerase sigma-70 region 2" evidence="1">
    <location>
        <begin position="18"/>
        <end position="84"/>
    </location>
</feature>
<reference evidence="2 3" key="1">
    <citation type="submission" date="2018-01" db="EMBL/GenBank/DDBJ databases">
        <title>Whole genome sequence of Melissococcus plutonius DAT561.</title>
        <authorList>
            <person name="Okumura K."/>
            <person name="Takamatsu D."/>
            <person name="Okura M."/>
        </authorList>
    </citation>
    <scope>NUCLEOTIDE SEQUENCE [LARGE SCALE GENOMIC DNA]</scope>
    <source>
        <strain evidence="2 3">DAT561</strain>
    </source>
</reference>
<keyword evidence="2" id="KW-0804">Transcription</keyword>
<protein>
    <submittedName>
        <fullName evidence="2">Putative DNA-directed RNA polymerase sigma factor, sigma H family</fullName>
    </submittedName>
</protein>
<dbReference type="Gene3D" id="1.10.1740.10">
    <property type="match status" value="1"/>
</dbReference>
<dbReference type="AlphaFoldDB" id="A0A2Z5Y068"/>
<gene>
    <name evidence="2" type="ORF">DAT561_0036</name>
</gene>
<dbReference type="RefSeq" id="WP_014372827.1">
    <property type="nucleotide sequence ID" value="NZ_AP018492.1"/>
</dbReference>
<keyword evidence="2" id="KW-0240">DNA-directed RNA polymerase</keyword>
<evidence type="ECO:0000259" key="1">
    <source>
        <dbReference type="Pfam" id="PF04542"/>
    </source>
</evidence>
<dbReference type="EMBL" id="AP018492">
    <property type="protein sequence ID" value="BBC60208.1"/>
    <property type="molecule type" value="Genomic_DNA"/>
</dbReference>
<dbReference type="GO" id="GO:0003700">
    <property type="term" value="F:DNA-binding transcription factor activity"/>
    <property type="evidence" value="ECO:0007669"/>
    <property type="project" value="InterPro"/>
</dbReference>
<evidence type="ECO:0000313" key="3">
    <source>
        <dbReference type="Proteomes" id="UP000269226"/>
    </source>
</evidence>
<name>A0A2Z5Y068_9ENTE</name>